<dbReference type="Proteomes" id="UP000674234">
    <property type="component" value="Unassembled WGS sequence"/>
</dbReference>
<reference evidence="5" key="1">
    <citation type="submission" date="2021-02" db="EMBL/GenBank/DDBJ databases">
        <title>Draft genome sequence of Microbispora sp. RL4-1S isolated from rice leaves in Thailand.</title>
        <authorList>
            <person name="Muangham S."/>
            <person name="Duangmal K."/>
        </authorList>
    </citation>
    <scope>NUCLEOTIDE SEQUENCE</scope>
    <source>
        <strain evidence="5">RL4-1S</strain>
    </source>
</reference>
<gene>
    <name evidence="5" type="ORF">JOL79_16790</name>
</gene>
<dbReference type="InterPro" id="IPR050072">
    <property type="entry name" value="Peptidase_M20A"/>
</dbReference>
<evidence type="ECO:0000259" key="4">
    <source>
        <dbReference type="Pfam" id="PF07687"/>
    </source>
</evidence>
<dbReference type="SUPFAM" id="SSF55031">
    <property type="entry name" value="Bacterial exopeptidase dimerisation domain"/>
    <property type="match status" value="1"/>
</dbReference>
<dbReference type="AlphaFoldDB" id="A0A940WH55"/>
<dbReference type="EMBL" id="JAFCNB010000008">
    <property type="protein sequence ID" value="MBP2705470.1"/>
    <property type="molecule type" value="Genomic_DNA"/>
</dbReference>
<dbReference type="InterPro" id="IPR010174">
    <property type="entry name" value="Succinyl-DAP_deSuclase_DapE"/>
</dbReference>
<dbReference type="InterPro" id="IPR002933">
    <property type="entry name" value="Peptidase_M20"/>
</dbReference>
<dbReference type="Pfam" id="PF07687">
    <property type="entry name" value="M20_dimer"/>
    <property type="match status" value="1"/>
</dbReference>
<sequence length="369" mass="38868">MNAVREAAARRRAVLDSADLVELTRALVGVPSVSGSEGALADLVERRLRTRAPWLRLYRTGNNIVARTEPAPAERRRVVLAGHLDTVPMSDRQAPAPDAPGSVSGLGAVDMKGGVAVMLALAEQEPGEGQGRTFVFYDREETGSHGSGMRVLFEEHRSLVDGDLAVLLEPTNGLVEAGCQGNLVVELTFTGSRAHTARPWKGLNAIHKAAPALHRIAGFTPGTATIDGLEYRQSMSVVAVEGGVQGNVVPDHCVLRVNYRHSPDVDSGAAERLVLGLAPEADAARVRLASPPAPPDLGNPLMAGLCAAASTEVRPKLGWTDVGRFAAHGIPAVNFGPGDSQLAHTPFEVVGRAELEACHTALSAFLRSL</sequence>
<dbReference type="GO" id="GO:0046872">
    <property type="term" value="F:metal ion binding"/>
    <property type="evidence" value="ECO:0007669"/>
    <property type="project" value="UniProtKB-KW"/>
</dbReference>
<dbReference type="Gene3D" id="3.40.630.10">
    <property type="entry name" value="Zn peptidases"/>
    <property type="match status" value="1"/>
</dbReference>
<dbReference type="GO" id="GO:0008777">
    <property type="term" value="F:acetylornithine deacetylase activity"/>
    <property type="evidence" value="ECO:0007669"/>
    <property type="project" value="TreeGrafter"/>
</dbReference>
<dbReference type="GO" id="GO:0009089">
    <property type="term" value="P:lysine biosynthetic process via diaminopimelate"/>
    <property type="evidence" value="ECO:0007669"/>
    <property type="project" value="UniProtKB-UniRule"/>
</dbReference>
<dbReference type="SUPFAM" id="SSF53187">
    <property type="entry name" value="Zn-dependent exopeptidases"/>
    <property type="match status" value="1"/>
</dbReference>
<dbReference type="GO" id="GO:0006526">
    <property type="term" value="P:L-arginine biosynthetic process"/>
    <property type="evidence" value="ECO:0007669"/>
    <property type="project" value="TreeGrafter"/>
</dbReference>
<dbReference type="Pfam" id="PF01546">
    <property type="entry name" value="Peptidase_M20"/>
    <property type="match status" value="1"/>
</dbReference>
<name>A0A940WH55_9ACTN</name>
<protein>
    <recommendedName>
        <fullName evidence="3">Succinyl-diaminopimelate desuccinylase</fullName>
        <ecNumber evidence="3">3.5.1.18</ecNumber>
    </recommendedName>
</protein>
<keyword evidence="6" id="KW-1185">Reference proteome</keyword>
<organism evidence="5 6">
    <name type="scientific">Microbispora oryzae</name>
    <dbReference type="NCBI Taxonomy" id="2806554"/>
    <lineage>
        <taxon>Bacteria</taxon>
        <taxon>Bacillati</taxon>
        <taxon>Actinomycetota</taxon>
        <taxon>Actinomycetes</taxon>
        <taxon>Streptosporangiales</taxon>
        <taxon>Streptosporangiaceae</taxon>
        <taxon>Microbispora</taxon>
    </lineage>
</organism>
<dbReference type="NCBIfam" id="TIGR01900">
    <property type="entry name" value="dapE-gram_pos"/>
    <property type="match status" value="1"/>
</dbReference>
<dbReference type="EC" id="3.5.1.18" evidence="3"/>
<dbReference type="GO" id="GO:0009014">
    <property type="term" value="F:succinyl-diaminopimelate desuccinylase activity"/>
    <property type="evidence" value="ECO:0007669"/>
    <property type="project" value="UniProtKB-UniRule"/>
</dbReference>
<evidence type="ECO:0000256" key="3">
    <source>
        <dbReference type="NCBIfam" id="TIGR01900"/>
    </source>
</evidence>
<feature type="domain" description="Peptidase M20 dimerisation" evidence="4">
    <location>
        <begin position="181"/>
        <end position="271"/>
    </location>
</feature>
<dbReference type="PANTHER" id="PTHR43808:SF31">
    <property type="entry name" value="N-ACETYL-L-CITRULLINE DEACETYLASE"/>
    <property type="match status" value="1"/>
</dbReference>
<keyword evidence="2 5" id="KW-0378">Hydrolase</keyword>
<accession>A0A940WH55</accession>
<proteinExistence type="predicted"/>
<evidence type="ECO:0000256" key="1">
    <source>
        <dbReference type="ARBA" id="ARBA00022723"/>
    </source>
</evidence>
<evidence type="ECO:0000313" key="5">
    <source>
        <dbReference type="EMBL" id="MBP2705470.1"/>
    </source>
</evidence>
<dbReference type="InterPro" id="IPR036264">
    <property type="entry name" value="Bact_exopeptidase_dim_dom"/>
</dbReference>
<dbReference type="InterPro" id="IPR011650">
    <property type="entry name" value="Peptidase_M20_dimer"/>
</dbReference>
<dbReference type="Gene3D" id="3.30.70.360">
    <property type="match status" value="1"/>
</dbReference>
<dbReference type="PANTHER" id="PTHR43808">
    <property type="entry name" value="ACETYLORNITHINE DEACETYLASE"/>
    <property type="match status" value="1"/>
</dbReference>
<comment type="caution">
    <text evidence="5">The sequence shown here is derived from an EMBL/GenBank/DDBJ whole genome shotgun (WGS) entry which is preliminary data.</text>
</comment>
<keyword evidence="1" id="KW-0479">Metal-binding</keyword>
<evidence type="ECO:0000313" key="6">
    <source>
        <dbReference type="Proteomes" id="UP000674234"/>
    </source>
</evidence>
<evidence type="ECO:0000256" key="2">
    <source>
        <dbReference type="ARBA" id="ARBA00022801"/>
    </source>
</evidence>
<dbReference type="RefSeq" id="WP_210156753.1">
    <property type="nucleotide sequence ID" value="NZ_JAFCNB010000008.1"/>
</dbReference>